<comment type="cofactor">
    <cofactor evidence="1">
        <name>Mg(2+)</name>
        <dbReference type="ChEBI" id="CHEBI:18420"/>
    </cofactor>
</comment>
<dbReference type="NCBIfam" id="NF004610">
    <property type="entry name" value="PRK05940.1"/>
    <property type="match status" value="1"/>
</dbReference>
<dbReference type="InterPro" id="IPR006805">
    <property type="entry name" value="Anth_synth_I_N"/>
</dbReference>
<dbReference type="STRING" id="1188229.GlitD10_2202"/>
<dbReference type="GO" id="GO:0046872">
    <property type="term" value="F:metal ion binding"/>
    <property type="evidence" value="ECO:0007669"/>
    <property type="project" value="UniProtKB-KW"/>
</dbReference>
<dbReference type="AlphaFoldDB" id="A0A1J0AF43"/>
<evidence type="ECO:0000256" key="4">
    <source>
        <dbReference type="ARBA" id="ARBA00022723"/>
    </source>
</evidence>
<name>A0A1J0AF43_9CYAN</name>
<dbReference type="EMBL" id="CP017675">
    <property type="protein sequence ID" value="APB34531.1"/>
    <property type="molecule type" value="Genomic_DNA"/>
</dbReference>
<evidence type="ECO:0000256" key="7">
    <source>
        <dbReference type="ARBA" id="ARBA00025634"/>
    </source>
</evidence>
<dbReference type="SUPFAM" id="SSF56322">
    <property type="entry name" value="ADC synthase"/>
    <property type="match status" value="1"/>
</dbReference>
<accession>A0A1J0AF43</accession>
<evidence type="ECO:0000259" key="10">
    <source>
        <dbReference type="Pfam" id="PF04715"/>
    </source>
</evidence>
<comment type="subunit">
    <text evidence="2">Heterotetramer consisting of two non-identical subunits: a beta subunit (TrpG) and a large alpha subunit (TrpE).</text>
</comment>
<evidence type="ECO:0000313" key="12">
    <source>
        <dbReference type="Proteomes" id="UP000180235"/>
    </source>
</evidence>
<keyword evidence="5" id="KW-0460">Magnesium</keyword>
<dbReference type="GO" id="GO:0000162">
    <property type="term" value="P:L-tryptophan biosynthetic process"/>
    <property type="evidence" value="ECO:0007669"/>
    <property type="project" value="TreeGrafter"/>
</dbReference>
<sequence length="451" mass="50676">MAGTEWVWGNFPLAGRTGSEIFSQLGRDQSIAALLESPPGSGGHYSLCAAGSRWVTPALGHILPWMRANLIPQRDHDHHRITPGNFSDNLPFTGGWWGWLAYEAVWAWERLPPLAPDPLPFPVAFWFQPDWCAILDHHQEQLYLGTCDNNLLQELRRKLNNPPPQPYPDLAPTGAVQWQLSPQAYQHRVQQVQQHIQAGDIFQANLSLRFGVPTGMHPWRVYQNLTQLNPSPFACYWQTPWGQVVSCSPERLILVQNNYIETRPIAGTRPRGDTPTVDQALAQELRHHPKERAEHIMLVDLERNDLGRVCQWGSVQVPELFTLESYSHVMHLVSRITGTLRPECTPADVLQAVFPGGTITGCPKVRCMEILHTLEPQCRNLFYGSCGYWSQSGRLDGNILIRTLLFPAGAKMAWGQVGAGIVSDSDPEKEWREALQKAQAQLLALGTKCYG</sequence>
<dbReference type="GO" id="GO:0004049">
    <property type="term" value="F:anthranilate synthase activity"/>
    <property type="evidence" value="ECO:0007669"/>
    <property type="project" value="UniProtKB-EC"/>
</dbReference>
<dbReference type="PRINTS" id="PR00095">
    <property type="entry name" value="ANTSNTHASEI"/>
</dbReference>
<dbReference type="KEGG" id="glt:GlitD10_2202"/>
<evidence type="ECO:0000256" key="2">
    <source>
        <dbReference type="ARBA" id="ARBA00011575"/>
    </source>
</evidence>
<evidence type="ECO:0000256" key="5">
    <source>
        <dbReference type="ARBA" id="ARBA00022842"/>
    </source>
</evidence>
<dbReference type="InterPro" id="IPR019999">
    <property type="entry name" value="Anth_synth_I-like"/>
</dbReference>
<evidence type="ECO:0000256" key="1">
    <source>
        <dbReference type="ARBA" id="ARBA00001946"/>
    </source>
</evidence>
<dbReference type="Proteomes" id="UP000180235">
    <property type="component" value="Chromosome"/>
</dbReference>
<dbReference type="PANTHER" id="PTHR11236">
    <property type="entry name" value="AMINOBENZOATE/ANTHRANILATE SYNTHASE"/>
    <property type="match status" value="1"/>
</dbReference>
<dbReference type="RefSeq" id="WP_071454960.1">
    <property type="nucleotide sequence ID" value="NZ_CP017675.1"/>
</dbReference>
<dbReference type="Pfam" id="PF04715">
    <property type="entry name" value="Anth_synt_I_N"/>
    <property type="match status" value="1"/>
</dbReference>
<feature type="domain" description="Chorismate-utilising enzyme C-terminal" evidence="9">
    <location>
        <begin position="182"/>
        <end position="437"/>
    </location>
</feature>
<evidence type="ECO:0000256" key="8">
    <source>
        <dbReference type="ARBA" id="ARBA00047683"/>
    </source>
</evidence>
<proteinExistence type="predicted"/>
<protein>
    <recommendedName>
        <fullName evidence="3">Anthranilate synthase component 1</fullName>
    </recommendedName>
</protein>
<dbReference type="Pfam" id="PF00425">
    <property type="entry name" value="Chorismate_bind"/>
    <property type="match status" value="1"/>
</dbReference>
<dbReference type="PANTHER" id="PTHR11236:SF48">
    <property type="entry name" value="ISOCHORISMATE SYNTHASE MENF"/>
    <property type="match status" value="1"/>
</dbReference>
<organism evidence="11 12">
    <name type="scientific">Gloeomargarita lithophora Alchichica-D10</name>
    <dbReference type="NCBI Taxonomy" id="1188229"/>
    <lineage>
        <taxon>Bacteria</taxon>
        <taxon>Bacillati</taxon>
        <taxon>Cyanobacteriota</taxon>
        <taxon>Cyanophyceae</taxon>
        <taxon>Gloeomargaritales</taxon>
        <taxon>Gloeomargaritaceae</taxon>
        <taxon>Gloeomargarita</taxon>
    </lineage>
</organism>
<dbReference type="OrthoDB" id="9803598at2"/>
<keyword evidence="6" id="KW-0456">Lyase</keyword>
<evidence type="ECO:0000259" key="9">
    <source>
        <dbReference type="Pfam" id="PF00425"/>
    </source>
</evidence>
<keyword evidence="4" id="KW-0479">Metal-binding</keyword>
<reference evidence="11 12" key="1">
    <citation type="submission" date="2016-10" db="EMBL/GenBank/DDBJ databases">
        <title>Description of Gloeomargarita lithophora gen. nov., sp. nov., a thylakoid-bearing basal-branching cyanobacterium with intracellular carbonates, and proposal for Gloeomargaritales ord. nov.</title>
        <authorList>
            <person name="Moreira D."/>
            <person name="Tavera R."/>
            <person name="Benzerara K."/>
            <person name="Skouri-Panet F."/>
            <person name="Couradeau E."/>
            <person name="Gerard E."/>
            <person name="Loussert C."/>
            <person name="Novelo E."/>
            <person name="Zivanovic Y."/>
            <person name="Lopez-Garcia P."/>
        </authorList>
    </citation>
    <scope>NUCLEOTIDE SEQUENCE [LARGE SCALE GENOMIC DNA]</scope>
    <source>
        <strain evidence="11 12">D10</strain>
    </source>
</reference>
<gene>
    <name evidence="11" type="ORF">GlitD10_2202</name>
</gene>
<evidence type="ECO:0000256" key="3">
    <source>
        <dbReference type="ARBA" id="ARBA00020653"/>
    </source>
</evidence>
<feature type="domain" description="Anthranilate synthase component I N-terminal" evidence="10">
    <location>
        <begin position="77"/>
        <end position="144"/>
    </location>
</feature>
<dbReference type="InterPro" id="IPR005801">
    <property type="entry name" value="ADC_synthase"/>
</dbReference>
<keyword evidence="12" id="KW-1185">Reference proteome</keyword>
<evidence type="ECO:0000313" key="11">
    <source>
        <dbReference type="EMBL" id="APB34531.1"/>
    </source>
</evidence>
<dbReference type="InterPro" id="IPR015890">
    <property type="entry name" value="Chorismate_C"/>
</dbReference>
<dbReference type="Gene3D" id="3.60.120.10">
    <property type="entry name" value="Anthranilate synthase"/>
    <property type="match status" value="1"/>
</dbReference>
<comment type="catalytic activity">
    <reaction evidence="8">
        <text>chorismate + L-glutamine = anthranilate + pyruvate + L-glutamate + H(+)</text>
        <dbReference type="Rhea" id="RHEA:21732"/>
        <dbReference type="ChEBI" id="CHEBI:15361"/>
        <dbReference type="ChEBI" id="CHEBI:15378"/>
        <dbReference type="ChEBI" id="CHEBI:16567"/>
        <dbReference type="ChEBI" id="CHEBI:29748"/>
        <dbReference type="ChEBI" id="CHEBI:29985"/>
        <dbReference type="ChEBI" id="CHEBI:58359"/>
        <dbReference type="EC" id="4.1.3.27"/>
    </reaction>
</comment>
<comment type="function">
    <text evidence="7">Part of a heterotetrameric complex that catalyzes the two-step biosynthesis of anthranilate, an intermediate in the biosynthesis of L-tryptophan. In the first step, the glutamine-binding beta subunit (TrpG) of anthranilate synthase (AS) provides the glutamine amidotransferase activity which generates ammonia as a substrate that, along with chorismate, is used in the second step, catalyzed by the large alpha subunit of AS (TrpE) to produce anthranilate. In the absence of TrpG, TrpE can synthesize anthranilate directly from chorismate and high concentrations of ammonia.</text>
</comment>
<evidence type="ECO:0000256" key="6">
    <source>
        <dbReference type="ARBA" id="ARBA00023239"/>
    </source>
</evidence>